<dbReference type="AlphaFoldDB" id="A0A915CL82"/>
<keyword evidence="7" id="KW-0949">S-adenosyl-L-methionine</keyword>
<evidence type="ECO:0000256" key="4">
    <source>
        <dbReference type="ARBA" id="ARBA00022490"/>
    </source>
</evidence>
<feature type="transmembrane region" description="Helical" evidence="8">
    <location>
        <begin position="18"/>
        <end position="38"/>
    </location>
</feature>
<keyword evidence="9" id="KW-1185">Reference proteome</keyword>
<evidence type="ECO:0000256" key="1">
    <source>
        <dbReference type="ARBA" id="ARBA00004496"/>
    </source>
</evidence>
<reference evidence="10" key="1">
    <citation type="submission" date="2022-11" db="UniProtKB">
        <authorList>
            <consortium name="WormBaseParasite"/>
        </authorList>
    </citation>
    <scope>IDENTIFICATION</scope>
</reference>
<keyword evidence="8" id="KW-1133">Transmembrane helix</keyword>
<dbReference type="Proteomes" id="UP000887574">
    <property type="component" value="Unplaced"/>
</dbReference>
<dbReference type="GO" id="GO:0005737">
    <property type="term" value="C:cytoplasm"/>
    <property type="evidence" value="ECO:0007669"/>
    <property type="project" value="UniProtKB-SubCell"/>
</dbReference>
<evidence type="ECO:0000313" key="9">
    <source>
        <dbReference type="Proteomes" id="UP000887574"/>
    </source>
</evidence>
<feature type="transmembrane region" description="Helical" evidence="8">
    <location>
        <begin position="83"/>
        <end position="101"/>
    </location>
</feature>
<keyword evidence="8" id="KW-0472">Membrane</keyword>
<dbReference type="WBParaSite" id="jg10312">
    <property type="protein sequence ID" value="jg10312"/>
    <property type="gene ID" value="jg10312"/>
</dbReference>
<proteinExistence type="inferred from homology"/>
<comment type="subcellular location">
    <subcellularLocation>
        <location evidence="1">Cytoplasm</location>
    </subcellularLocation>
</comment>
<evidence type="ECO:0000256" key="3">
    <source>
        <dbReference type="ARBA" id="ARBA00011890"/>
    </source>
</evidence>
<evidence type="ECO:0000256" key="2">
    <source>
        <dbReference type="ARBA" id="ARBA00005369"/>
    </source>
</evidence>
<comment type="similarity">
    <text evidence="2">Belongs to the methyltransferase superfamily. L-isoaspartyl/D-aspartyl protein methyltransferase family.</text>
</comment>
<name>A0A915CL82_9BILA</name>
<keyword evidence="5" id="KW-0489">Methyltransferase</keyword>
<dbReference type="InterPro" id="IPR029063">
    <property type="entry name" value="SAM-dependent_MTases_sf"/>
</dbReference>
<dbReference type="EC" id="2.1.1.77" evidence="3"/>
<dbReference type="Gene3D" id="3.40.50.150">
    <property type="entry name" value="Vaccinia Virus protein VP39"/>
    <property type="match status" value="1"/>
</dbReference>
<organism evidence="9 10">
    <name type="scientific">Ditylenchus dipsaci</name>
    <dbReference type="NCBI Taxonomy" id="166011"/>
    <lineage>
        <taxon>Eukaryota</taxon>
        <taxon>Metazoa</taxon>
        <taxon>Ecdysozoa</taxon>
        <taxon>Nematoda</taxon>
        <taxon>Chromadorea</taxon>
        <taxon>Rhabditida</taxon>
        <taxon>Tylenchina</taxon>
        <taxon>Tylenchomorpha</taxon>
        <taxon>Sphaerularioidea</taxon>
        <taxon>Anguinidae</taxon>
        <taxon>Anguininae</taxon>
        <taxon>Ditylenchus</taxon>
    </lineage>
</organism>
<dbReference type="PANTHER" id="PTHR11579">
    <property type="entry name" value="PROTEIN-L-ISOASPARTATE O-METHYLTRANSFERASE"/>
    <property type="match status" value="1"/>
</dbReference>
<keyword evidence="4" id="KW-0963">Cytoplasm</keyword>
<dbReference type="InterPro" id="IPR000682">
    <property type="entry name" value="PCMT"/>
</dbReference>
<dbReference type="PANTHER" id="PTHR11579:SF0">
    <property type="entry name" value="PROTEIN-L-ISOASPARTATE(D-ASPARTATE) O-METHYLTRANSFERASE"/>
    <property type="match status" value="1"/>
</dbReference>
<sequence>MAKFLGYNAQNGTAQLKYPGLGCGFWIWIFVFTFAKLLGQNGKVAGIDHMPELVKMSEKNIRLNDADLLDSGKLKLITGDGRLGFPSWGLMMLFMLVLQLVTCPKISLIEQ</sequence>
<keyword evidence="8" id="KW-0812">Transmembrane</keyword>
<evidence type="ECO:0000313" key="10">
    <source>
        <dbReference type="WBParaSite" id="jg10312"/>
    </source>
</evidence>
<dbReference type="GO" id="GO:0004719">
    <property type="term" value="F:protein-L-isoaspartate (D-aspartate) O-methyltransferase activity"/>
    <property type="evidence" value="ECO:0007669"/>
    <property type="project" value="UniProtKB-EC"/>
</dbReference>
<accession>A0A915CL82</accession>
<evidence type="ECO:0000256" key="7">
    <source>
        <dbReference type="ARBA" id="ARBA00022691"/>
    </source>
</evidence>
<protein>
    <recommendedName>
        <fullName evidence="3">protein-L-isoaspartate(D-aspartate) O-methyltransferase</fullName>
        <ecNumber evidence="3">2.1.1.77</ecNumber>
    </recommendedName>
</protein>
<dbReference type="Pfam" id="PF01135">
    <property type="entry name" value="PCMT"/>
    <property type="match status" value="1"/>
</dbReference>
<dbReference type="GO" id="GO:0032259">
    <property type="term" value="P:methylation"/>
    <property type="evidence" value="ECO:0007669"/>
    <property type="project" value="UniProtKB-KW"/>
</dbReference>
<evidence type="ECO:0000256" key="5">
    <source>
        <dbReference type="ARBA" id="ARBA00022603"/>
    </source>
</evidence>
<evidence type="ECO:0000256" key="8">
    <source>
        <dbReference type="SAM" id="Phobius"/>
    </source>
</evidence>
<keyword evidence="6" id="KW-0808">Transferase</keyword>
<dbReference type="SUPFAM" id="SSF53335">
    <property type="entry name" value="S-adenosyl-L-methionine-dependent methyltransferases"/>
    <property type="match status" value="1"/>
</dbReference>
<evidence type="ECO:0000256" key="6">
    <source>
        <dbReference type="ARBA" id="ARBA00022679"/>
    </source>
</evidence>